<keyword evidence="4" id="KW-1185">Reference proteome</keyword>
<feature type="compositionally biased region" description="Polar residues" evidence="2">
    <location>
        <begin position="367"/>
        <end position="394"/>
    </location>
</feature>
<dbReference type="PANTHER" id="PTHR21715:SF0">
    <property type="entry name" value="RH04127P"/>
    <property type="match status" value="1"/>
</dbReference>
<sequence length="1475" mass="175140">MRRQNNQQPQQQMQRNMNQQIKGQQNQYDYEYEQEDDDDMDDQEGYGEDEEGEYVFENEEEYLRYQAMREYELAQQGIHLVEQGPDYEPTEEEIHAYAEFLGMNLEEDQEFFDIAREGLIAPLPEGWCFAQVDGEDATYFYCRQTEELFEENPNDELFKQKFQDAKRLKEIKKQRENPPAAASKKRSKLQNLIDQYSNNDEEGKTDAGKQNMKSQQITNVNISNLDSSAITSNKNSVIGQTGKTKNELNSLNNIVGQQTSKNLQSKQNSALEISQSQSNNLESLTNAKTVNTKNKLTPLEPLNEKLSKEMSQSRPSSNINLGKKESEYDFDEDEHAFLQSDDDEQEEEDKKSKQSSNLPNEKVSILDTKSQNSRPPSAQQDKSKQVSKAASQVVTEKPQSKILNSDKTLTKKESSSKILQNNIVEELEEVNLEEIQKQDISKNLNAQKLNPLSDKKPPSLIKPLEKKPSKEIVTSQKESTSKKNTLKDIPSILEVSDQKILESSQKLEGKNFNMIENQQKSKEIKNEVKKEIQEIDNQNIQKSQSKNIEHKEKEDFDKNYFSSSQKYQSVESQKKTDNSKSNEYNLTKEFEDAENNTYTYSKEESLSQDDIDNKNIRNQEFSPNINYIPSQSASKDKNSQNKKLIKIEENLNENESDLFQDKQQVKRDFNIEAQDFQDFQEEENENETVEIDIQSLQFEEQLNIQAYIEEKENELNKKLAFYERDYREKQISFNNLIQQQRFSNFDSVDVARKRVDYLQQKEKTRIREKILNEMQAKEDEELRKMQSKLDEAGKIWKEEENFKVELKVSEFNNIFKDKYFKKLEQHERIIKNLKGIISKNEIIYSQQRNQLKEKFDSAYRAALFQQASAKHQQELALLEKDFETDKQDAVNYFENEFERTKQLEADELQKQKINITVKQIDIKEIFIKKYYLERSERELDMKKQLDNMFLKEKENLDQIYLDKFQQELNQHLFKKQKINEQEIEFLSQMNQQKLYDFEKLTMKECDHKIKLLEIEHSRRLNQLEEQLRQQKGLKNNYRYITERQNLTEQDTQLQIAEINNIIHLKKQELIILKQENKKFQKDQDELNFVLNIHKNQSNLYQYLQQLLDNKNNSINHLKERQKQKEKDFKSIKKQKQPAQQQNLTNGLLDQSLTDIQNILINFPLTNEKLYQNKKRSKLWTECIKRENQIIEQAKQKLKYQKIYLKTVYVDIQREKEKQKQEIEKIKKLSDIKEAEKEFQIKSLQTQSQNLVQKFNEDVKTVRRNEELMRKRDEQMLQVEKAFNKAMNLGLDEDSLIEQYVKLKQLNNQQLRELKLVPNNELDIKTKINNYQDVSSYLDVTGDDQQNDHQYTPQLYDKFQFVDTEINKPPHQLKELYEGLNTPFVKGLMQQRQEQNQYDVNRVETLLKDAKYSQQIMSVKLNGFLQRREYAKMTENVERFKSEVSSHKQWFKDVKQYINQTLIDRNQTRSHLNTII</sequence>
<feature type="compositionally biased region" description="Basic and acidic residues" evidence="2">
    <location>
        <begin position="572"/>
        <end position="590"/>
    </location>
</feature>
<dbReference type="GeneID" id="7823174"/>
<feature type="compositionally biased region" description="Polar residues" evidence="2">
    <location>
        <begin position="535"/>
        <end position="546"/>
    </location>
</feature>
<dbReference type="EMBL" id="GG662673">
    <property type="protein sequence ID" value="EAR96957.3"/>
    <property type="molecule type" value="Genomic_DNA"/>
</dbReference>
<organism evidence="3 4">
    <name type="scientific">Tetrahymena thermophila (strain SB210)</name>
    <dbReference type="NCBI Taxonomy" id="312017"/>
    <lineage>
        <taxon>Eukaryota</taxon>
        <taxon>Sar</taxon>
        <taxon>Alveolata</taxon>
        <taxon>Ciliophora</taxon>
        <taxon>Intramacronucleata</taxon>
        <taxon>Oligohymenophorea</taxon>
        <taxon>Hymenostomatida</taxon>
        <taxon>Tetrahymenina</taxon>
        <taxon>Tetrahymenidae</taxon>
        <taxon>Tetrahymena</taxon>
    </lineage>
</organism>
<feature type="region of interest" description="Disordered" evidence="2">
    <location>
        <begin position="339"/>
        <end position="419"/>
    </location>
</feature>
<evidence type="ECO:0000256" key="2">
    <source>
        <dbReference type="SAM" id="MobiDB-lite"/>
    </source>
</evidence>
<reference evidence="4" key="1">
    <citation type="journal article" date="2006" name="PLoS Biol.">
        <title>Macronuclear genome sequence of the ciliate Tetrahymena thermophila, a model eukaryote.</title>
        <authorList>
            <person name="Eisen J.A."/>
            <person name="Coyne R.S."/>
            <person name="Wu M."/>
            <person name="Wu D."/>
            <person name="Thiagarajan M."/>
            <person name="Wortman J.R."/>
            <person name="Badger J.H."/>
            <person name="Ren Q."/>
            <person name="Amedeo P."/>
            <person name="Jones K.M."/>
            <person name="Tallon L.J."/>
            <person name="Delcher A.L."/>
            <person name="Salzberg S.L."/>
            <person name="Silva J.C."/>
            <person name="Haas B.J."/>
            <person name="Majoros W.H."/>
            <person name="Farzad M."/>
            <person name="Carlton J.M."/>
            <person name="Smith R.K. Jr."/>
            <person name="Garg J."/>
            <person name="Pearlman R.E."/>
            <person name="Karrer K.M."/>
            <person name="Sun L."/>
            <person name="Manning G."/>
            <person name="Elde N.C."/>
            <person name="Turkewitz A.P."/>
            <person name="Asai D.J."/>
            <person name="Wilkes D.E."/>
            <person name="Wang Y."/>
            <person name="Cai H."/>
            <person name="Collins K."/>
            <person name="Stewart B.A."/>
            <person name="Lee S.R."/>
            <person name="Wilamowska K."/>
            <person name="Weinberg Z."/>
            <person name="Ruzzo W.L."/>
            <person name="Wloga D."/>
            <person name="Gaertig J."/>
            <person name="Frankel J."/>
            <person name="Tsao C.-C."/>
            <person name="Gorovsky M.A."/>
            <person name="Keeling P.J."/>
            <person name="Waller R.F."/>
            <person name="Patron N.J."/>
            <person name="Cherry J.M."/>
            <person name="Stover N.A."/>
            <person name="Krieger C.J."/>
            <person name="del Toro C."/>
            <person name="Ryder H.F."/>
            <person name="Williamson S.C."/>
            <person name="Barbeau R.A."/>
            <person name="Hamilton E.P."/>
            <person name="Orias E."/>
        </authorList>
    </citation>
    <scope>NUCLEOTIDE SEQUENCE [LARGE SCALE GENOMIC DNA]</scope>
    <source>
        <strain evidence="4">SB210</strain>
    </source>
</reference>
<name>Q23K86_TETTS</name>
<dbReference type="Proteomes" id="UP000009168">
    <property type="component" value="Unassembled WGS sequence"/>
</dbReference>
<feature type="compositionally biased region" description="Polar residues" evidence="2">
    <location>
        <begin position="441"/>
        <end position="450"/>
    </location>
</feature>
<feature type="compositionally biased region" description="Polar residues" evidence="2">
    <location>
        <begin position="618"/>
        <end position="633"/>
    </location>
</feature>
<feature type="compositionally biased region" description="Low complexity" evidence="2">
    <location>
        <begin position="1"/>
        <end position="29"/>
    </location>
</feature>
<evidence type="ECO:0000313" key="4">
    <source>
        <dbReference type="Proteomes" id="UP000009168"/>
    </source>
</evidence>
<feature type="compositionally biased region" description="Polar residues" evidence="2">
    <location>
        <begin position="284"/>
        <end position="295"/>
    </location>
</feature>
<keyword evidence="1" id="KW-0175">Coiled coil</keyword>
<feature type="compositionally biased region" description="Basic and acidic residues" evidence="2">
    <location>
        <begin position="1120"/>
        <end position="1130"/>
    </location>
</feature>
<feature type="region of interest" description="Disordered" evidence="2">
    <location>
        <begin position="535"/>
        <end position="592"/>
    </location>
</feature>
<feature type="compositionally biased region" description="Polar residues" evidence="2">
    <location>
        <begin position="309"/>
        <end position="320"/>
    </location>
</feature>
<feature type="region of interest" description="Disordered" evidence="2">
    <location>
        <begin position="1120"/>
        <end position="1142"/>
    </location>
</feature>
<evidence type="ECO:0000313" key="3">
    <source>
        <dbReference type="EMBL" id="EAR96957.3"/>
    </source>
</evidence>
<accession>Q23K86</accession>
<proteinExistence type="predicted"/>
<dbReference type="InterPro" id="IPR053233">
    <property type="entry name" value="ABRA-related"/>
</dbReference>
<feature type="region of interest" description="Disordered" evidence="2">
    <location>
        <begin position="1"/>
        <end position="54"/>
    </location>
</feature>
<gene>
    <name evidence="3" type="ORF">TTHERM_00194490</name>
</gene>
<feature type="compositionally biased region" description="Basic and acidic residues" evidence="2">
    <location>
        <begin position="547"/>
        <end position="558"/>
    </location>
</feature>
<dbReference type="RefSeq" id="XP_001017202.3">
    <property type="nucleotide sequence ID" value="XM_001017202.3"/>
</dbReference>
<dbReference type="OrthoDB" id="6344460at2759"/>
<feature type="compositionally biased region" description="Basic and acidic residues" evidence="2">
    <location>
        <begin position="453"/>
        <end position="470"/>
    </location>
</feature>
<feature type="compositionally biased region" description="Polar residues" evidence="2">
    <location>
        <begin position="560"/>
        <end position="571"/>
    </location>
</feature>
<dbReference type="PANTHER" id="PTHR21715">
    <property type="entry name" value="RH04127P"/>
    <property type="match status" value="1"/>
</dbReference>
<dbReference type="Gene3D" id="3.30.1470.10">
    <property type="entry name" value="Photosystem I PsaD, reaction center subunit II"/>
    <property type="match status" value="1"/>
</dbReference>
<feature type="coiled-coil region" evidence="1">
    <location>
        <begin position="1208"/>
        <end position="1237"/>
    </location>
</feature>
<evidence type="ECO:0000256" key="1">
    <source>
        <dbReference type="SAM" id="Coils"/>
    </source>
</evidence>
<feature type="compositionally biased region" description="Acidic residues" evidence="2">
    <location>
        <begin position="30"/>
        <end position="54"/>
    </location>
</feature>
<dbReference type="InParanoid" id="Q23K86"/>
<feature type="region of interest" description="Disordered" evidence="2">
    <location>
        <begin position="171"/>
        <end position="190"/>
    </location>
</feature>
<dbReference type="HOGENOM" id="CLU_250604_0_0_1"/>
<feature type="region of interest" description="Disordered" evidence="2">
    <location>
        <begin position="503"/>
        <end position="522"/>
    </location>
</feature>
<feature type="region of interest" description="Disordered" evidence="2">
    <location>
        <begin position="618"/>
        <end position="640"/>
    </location>
</feature>
<protein>
    <submittedName>
        <fullName evidence="3">NADH:ubiquinone oxidoreductase 17.2 kDa subunit family protein</fullName>
    </submittedName>
</protein>
<feature type="region of interest" description="Disordered" evidence="2">
    <location>
        <begin position="284"/>
        <end position="322"/>
    </location>
</feature>
<feature type="region of interest" description="Disordered" evidence="2">
    <location>
        <begin position="441"/>
        <end position="489"/>
    </location>
</feature>
<dbReference type="KEGG" id="tet:TTHERM_00194490"/>